<dbReference type="PANTHER" id="PTHR35801:SF1">
    <property type="entry name" value="PHOSPHOSERINE PHOSPHATASE RSBX"/>
    <property type="match status" value="1"/>
</dbReference>
<dbReference type="InterPro" id="IPR003594">
    <property type="entry name" value="HATPase_dom"/>
</dbReference>
<dbReference type="Pfam" id="PF13581">
    <property type="entry name" value="HATPase_c_2"/>
    <property type="match status" value="1"/>
</dbReference>
<sequence length="328" mass="34419">MEVILTEFVSVTDQSSVGEARRAAMTMGQRLGFDETRGGELALLVTEVSRNVLVHGGGGQIILAGARNGDRSLARVLAMDSGPGIGDLTRAMRDGYSTGGTMGGGLGAIKRIATNFEIFTSSSGTIVFLEIGSGPACPLSIAGMAVPYPGERFCGDGWACECFADRTLVLLADGLGHGWGASEAAQEAITTFRRHTDKSPGAILGYLHDALRKTRGAVAAVAEIRSDGKLLYAGVGNISAVLLQNGVSRSLMSHNGTLGMVVPRIQELQFPWPQGGILILHSDGVQTRWDLASYAGLASRHPAVIAGALLRDFRRSRDDASVIVIKGL</sequence>
<dbReference type="SUPFAM" id="SSF55874">
    <property type="entry name" value="ATPase domain of HSP90 chaperone/DNA topoisomerase II/histidine kinase"/>
    <property type="match status" value="1"/>
</dbReference>
<dbReference type="InterPro" id="IPR036457">
    <property type="entry name" value="PPM-type-like_dom_sf"/>
</dbReference>
<reference evidence="2" key="1">
    <citation type="submission" date="2021-04" db="EMBL/GenBank/DDBJ databases">
        <title>Phylogenetic analysis of Acidobacteriaceae.</title>
        <authorList>
            <person name="Qiu L."/>
            <person name="Zhang Q."/>
        </authorList>
    </citation>
    <scope>NUCLEOTIDE SEQUENCE</scope>
    <source>
        <strain evidence="2">DSM 25168</strain>
    </source>
</reference>
<dbReference type="AlphaFoldDB" id="A0A9J7BWA6"/>
<dbReference type="PROSITE" id="PS51746">
    <property type="entry name" value="PPM_2"/>
    <property type="match status" value="1"/>
</dbReference>
<dbReference type="KEGG" id="orp:MOP44_12790"/>
<gene>
    <name evidence="2" type="ORF">MOP44_12790</name>
</gene>
<dbReference type="SUPFAM" id="SSF81606">
    <property type="entry name" value="PP2C-like"/>
    <property type="match status" value="1"/>
</dbReference>
<evidence type="ECO:0000259" key="1">
    <source>
        <dbReference type="PROSITE" id="PS51746"/>
    </source>
</evidence>
<dbReference type="InterPro" id="IPR001932">
    <property type="entry name" value="PPM-type_phosphatase-like_dom"/>
</dbReference>
<dbReference type="PANTHER" id="PTHR35801">
    <property type="entry name" value="PHOSPHOSERINE PHOSPHATASE RSBX"/>
    <property type="match status" value="1"/>
</dbReference>
<dbReference type="RefSeq" id="WP_260796430.1">
    <property type="nucleotide sequence ID" value="NZ_CP093313.1"/>
</dbReference>
<dbReference type="Gene3D" id="3.30.565.10">
    <property type="entry name" value="Histidine kinase-like ATPase, C-terminal domain"/>
    <property type="match status" value="1"/>
</dbReference>
<accession>A0A9J7BWA6</accession>
<dbReference type="Proteomes" id="UP001059380">
    <property type="component" value="Chromosome"/>
</dbReference>
<name>A0A9J7BWA6_9BACT</name>
<proteinExistence type="predicted"/>
<evidence type="ECO:0000313" key="3">
    <source>
        <dbReference type="Proteomes" id="UP001059380"/>
    </source>
</evidence>
<dbReference type="InterPro" id="IPR039248">
    <property type="entry name" value="Ptase_RsbX"/>
</dbReference>
<dbReference type="SMART" id="SM00331">
    <property type="entry name" value="PP2C_SIG"/>
    <property type="match status" value="1"/>
</dbReference>
<feature type="domain" description="PPM-type phosphatase" evidence="1">
    <location>
        <begin position="141"/>
        <end position="327"/>
    </location>
</feature>
<protein>
    <submittedName>
        <fullName evidence="2">SpoIIE family protein phosphatase</fullName>
    </submittedName>
</protein>
<dbReference type="EMBL" id="CP093313">
    <property type="protein sequence ID" value="UWZ86793.1"/>
    <property type="molecule type" value="Genomic_DNA"/>
</dbReference>
<dbReference type="Gene3D" id="3.60.40.10">
    <property type="entry name" value="PPM-type phosphatase domain"/>
    <property type="match status" value="1"/>
</dbReference>
<dbReference type="Pfam" id="PF07228">
    <property type="entry name" value="SpoIIE"/>
    <property type="match status" value="1"/>
</dbReference>
<keyword evidence="3" id="KW-1185">Reference proteome</keyword>
<dbReference type="InterPro" id="IPR036890">
    <property type="entry name" value="HATPase_C_sf"/>
</dbReference>
<organism evidence="2 3">
    <name type="scientific">Occallatibacter riparius</name>
    <dbReference type="NCBI Taxonomy" id="1002689"/>
    <lineage>
        <taxon>Bacteria</taxon>
        <taxon>Pseudomonadati</taxon>
        <taxon>Acidobacteriota</taxon>
        <taxon>Terriglobia</taxon>
        <taxon>Terriglobales</taxon>
        <taxon>Acidobacteriaceae</taxon>
        <taxon>Occallatibacter</taxon>
    </lineage>
</organism>
<evidence type="ECO:0000313" key="2">
    <source>
        <dbReference type="EMBL" id="UWZ86793.1"/>
    </source>
</evidence>